<gene>
    <name evidence="4" type="ORF">ERS852471_01554</name>
</gene>
<keyword evidence="2" id="KW-0472">Membrane</keyword>
<dbReference type="EMBL" id="CYZX01000009">
    <property type="protein sequence ID" value="CUO43326.1"/>
    <property type="molecule type" value="Genomic_DNA"/>
</dbReference>
<feature type="transmembrane region" description="Helical" evidence="2">
    <location>
        <begin position="201"/>
        <end position="222"/>
    </location>
</feature>
<protein>
    <submittedName>
        <fullName evidence="4">Permease of the drug/metabolite transporter (DMT) superfamily</fullName>
    </submittedName>
</protein>
<reference evidence="4 5" key="1">
    <citation type="submission" date="2015-09" db="EMBL/GenBank/DDBJ databases">
        <authorList>
            <consortium name="Pathogen Informatics"/>
        </authorList>
    </citation>
    <scope>NUCLEOTIDE SEQUENCE [LARGE SCALE GENOMIC DNA]</scope>
    <source>
        <strain evidence="4 5">2789STDY5834856</strain>
    </source>
</reference>
<dbReference type="PANTHER" id="PTHR22911:SF137">
    <property type="entry name" value="SOLUTE CARRIER FAMILY 35 MEMBER G2-RELATED"/>
    <property type="match status" value="1"/>
</dbReference>
<proteinExistence type="inferred from homology"/>
<evidence type="ECO:0000256" key="1">
    <source>
        <dbReference type="ARBA" id="ARBA00007362"/>
    </source>
</evidence>
<name>A0A174F3E1_9CLOT</name>
<keyword evidence="2" id="KW-1133">Transmembrane helix</keyword>
<evidence type="ECO:0000313" key="5">
    <source>
        <dbReference type="Proteomes" id="UP000095594"/>
    </source>
</evidence>
<dbReference type="OrthoDB" id="5604143at2"/>
<feature type="transmembrane region" description="Helical" evidence="2">
    <location>
        <begin position="103"/>
        <end position="124"/>
    </location>
</feature>
<dbReference type="PANTHER" id="PTHR22911">
    <property type="entry name" value="ACYL-MALONYL CONDENSING ENZYME-RELATED"/>
    <property type="match status" value="1"/>
</dbReference>
<keyword evidence="2" id="KW-0812">Transmembrane</keyword>
<feature type="transmembrane region" description="Helical" evidence="2">
    <location>
        <begin position="228"/>
        <end position="245"/>
    </location>
</feature>
<dbReference type="InterPro" id="IPR000620">
    <property type="entry name" value="EamA_dom"/>
</dbReference>
<feature type="transmembrane region" description="Helical" evidence="2">
    <location>
        <begin position="157"/>
        <end position="180"/>
    </location>
</feature>
<dbReference type="Pfam" id="PF00892">
    <property type="entry name" value="EamA"/>
    <property type="match status" value="2"/>
</dbReference>
<dbReference type="Proteomes" id="UP000095594">
    <property type="component" value="Unassembled WGS sequence"/>
</dbReference>
<feature type="domain" description="EamA" evidence="3">
    <location>
        <begin position="159"/>
        <end position="296"/>
    </location>
</feature>
<feature type="transmembrane region" description="Helical" evidence="2">
    <location>
        <begin position="257"/>
        <end position="275"/>
    </location>
</feature>
<evidence type="ECO:0000259" key="3">
    <source>
        <dbReference type="Pfam" id="PF00892"/>
    </source>
</evidence>
<feature type="domain" description="EamA" evidence="3">
    <location>
        <begin position="7"/>
        <end position="146"/>
    </location>
</feature>
<comment type="similarity">
    <text evidence="1">Belongs to the EamA transporter family.</text>
</comment>
<dbReference type="GO" id="GO:0016020">
    <property type="term" value="C:membrane"/>
    <property type="evidence" value="ECO:0007669"/>
    <property type="project" value="InterPro"/>
</dbReference>
<organism evidence="4 5">
    <name type="scientific">Clostridium disporicum</name>
    <dbReference type="NCBI Taxonomy" id="84024"/>
    <lineage>
        <taxon>Bacteria</taxon>
        <taxon>Bacillati</taxon>
        <taxon>Bacillota</taxon>
        <taxon>Clostridia</taxon>
        <taxon>Eubacteriales</taxon>
        <taxon>Clostridiaceae</taxon>
        <taxon>Clostridium</taxon>
    </lineage>
</organism>
<evidence type="ECO:0000256" key="2">
    <source>
        <dbReference type="SAM" id="Phobius"/>
    </source>
</evidence>
<feature type="transmembrane region" description="Helical" evidence="2">
    <location>
        <begin position="131"/>
        <end position="151"/>
    </location>
</feature>
<dbReference type="SUPFAM" id="SSF103481">
    <property type="entry name" value="Multidrug resistance efflux transporter EmrE"/>
    <property type="match status" value="2"/>
</dbReference>
<accession>A0A174F3E1</accession>
<dbReference type="Gene3D" id="1.10.3730.20">
    <property type="match status" value="1"/>
</dbReference>
<feature type="transmembrane region" description="Helical" evidence="2">
    <location>
        <begin position="33"/>
        <end position="56"/>
    </location>
</feature>
<dbReference type="InterPro" id="IPR037185">
    <property type="entry name" value="EmrE-like"/>
</dbReference>
<sequence>MIYGLASGILWGLDTVLLGVALAMTQFVSTEEAIFLAPFVSTFLHDIFSSIWMSIYMTIKGKLKKTFIAANTKSGRFIMLGALLGGPIGMTGYLLAIKYIGPAYTAIISSLYPAMGALLSYVFLREKMKPISILGLFISISGIIILGYAPGGEVMNLGLGFVFALLCVIGWASEAVVCAYGMKEDEVSPEQSLQIRQLTSAITYGFLIIPIVKGIKFTLGVIQTTETGIILLTALAGTASYVFYYKGIHKIGATKAMSLNITYSAWSIIFGVVLLGNSVDLKSIICCILIMIGSIMAAGDLSEIKGIFSFKKKVGEV</sequence>
<dbReference type="RefSeq" id="WP_055265338.1">
    <property type="nucleotide sequence ID" value="NZ_CABIXQ010000009.1"/>
</dbReference>
<evidence type="ECO:0000313" key="4">
    <source>
        <dbReference type="EMBL" id="CUO43326.1"/>
    </source>
</evidence>
<feature type="transmembrane region" description="Helical" evidence="2">
    <location>
        <begin position="77"/>
        <end position="97"/>
    </location>
</feature>
<feature type="transmembrane region" description="Helical" evidence="2">
    <location>
        <begin position="281"/>
        <end position="302"/>
    </location>
</feature>
<dbReference type="AlphaFoldDB" id="A0A174F3E1"/>